<dbReference type="InterPro" id="IPR020269">
    <property type="entry name" value="Phage_Mu_Releasin"/>
</dbReference>
<dbReference type="Pfam" id="PF10805">
    <property type="entry name" value="DUF2730"/>
    <property type="match status" value="1"/>
</dbReference>
<keyword evidence="1" id="KW-1133">Transmembrane helix</keyword>
<keyword evidence="1" id="KW-0812">Transmembrane</keyword>
<accession>A0A2R4VQX1</accession>
<name>A0A2R4VQX1_9PROT</name>
<evidence type="ECO:0000313" key="3">
    <source>
        <dbReference type="Proteomes" id="UP000077405"/>
    </source>
</evidence>
<geneLocation type="plasmid" evidence="2 3">
    <name>pYZ1</name>
</geneLocation>
<evidence type="ECO:0008006" key="4">
    <source>
        <dbReference type="Google" id="ProtNLM"/>
    </source>
</evidence>
<keyword evidence="3" id="KW-1185">Reference proteome</keyword>
<evidence type="ECO:0000256" key="1">
    <source>
        <dbReference type="SAM" id="Phobius"/>
    </source>
</evidence>
<sequence length="100" mass="11450">MLDDLWKWGWAIVLVFNLLLAWIVWTLRAGFVPRSEFQRLDTRVALIEQEVKHLPTQTDMAAVRDVLAQVKGQGDAQQQVVNGIAASVRRIEDYMMRANA</sequence>
<proteinExistence type="predicted"/>
<feature type="transmembrane region" description="Helical" evidence="1">
    <location>
        <begin position="6"/>
        <end position="25"/>
    </location>
</feature>
<protein>
    <recommendedName>
        <fullName evidence="4">DUF2730 domain-containing protein</fullName>
    </recommendedName>
</protein>
<dbReference type="KEGG" id="ahu:A6A40_17255"/>
<keyword evidence="1" id="KW-0472">Membrane</keyword>
<gene>
    <name evidence="2" type="ORF">A6A40_17255</name>
</gene>
<dbReference type="AlphaFoldDB" id="A0A2R4VQX1"/>
<dbReference type="RefSeq" id="WP_108547107.1">
    <property type="nucleotide sequence ID" value="NZ_CP028902.1"/>
</dbReference>
<dbReference type="EMBL" id="CP028902">
    <property type="protein sequence ID" value="AWB06801.1"/>
    <property type="molecule type" value="Genomic_DNA"/>
</dbReference>
<dbReference type="Proteomes" id="UP000077405">
    <property type="component" value="Plasmid pYZ1"/>
</dbReference>
<reference evidence="2 3" key="1">
    <citation type="submission" date="2018-04" db="EMBL/GenBank/DDBJ databases">
        <title>Complete genome sequence of the nitrogen-fixing bacterium Azospirillum humicireducens type strain SgZ-5.</title>
        <authorList>
            <person name="Yu Z."/>
        </authorList>
    </citation>
    <scope>NUCLEOTIDE SEQUENCE [LARGE SCALE GENOMIC DNA]</scope>
    <source>
        <strain evidence="2 3">SgZ-5</strain>
        <plasmid evidence="2 3">pYZ1</plasmid>
    </source>
</reference>
<dbReference type="OrthoDB" id="7645981at2"/>
<organism evidence="2 3">
    <name type="scientific">Azospirillum humicireducens</name>
    <dbReference type="NCBI Taxonomy" id="1226968"/>
    <lineage>
        <taxon>Bacteria</taxon>
        <taxon>Pseudomonadati</taxon>
        <taxon>Pseudomonadota</taxon>
        <taxon>Alphaproteobacteria</taxon>
        <taxon>Rhodospirillales</taxon>
        <taxon>Azospirillaceae</taxon>
        <taxon>Azospirillum</taxon>
    </lineage>
</organism>
<evidence type="ECO:0000313" key="2">
    <source>
        <dbReference type="EMBL" id="AWB06801.1"/>
    </source>
</evidence>
<keyword evidence="2" id="KW-0614">Plasmid</keyword>